<sequence length="104" mass="12248">MVLHKFGEKFYSGLVATMTAHLKEISKSIEAAQGGPFLEELNRRWNDHNKALQMIRDILMYMDRTFVLSTHKTPVHYLGLNLWKDNVIYSSNIEKRPLNTHFWN</sequence>
<evidence type="ECO:0000259" key="2">
    <source>
        <dbReference type="Pfam" id="PF00888"/>
    </source>
</evidence>
<name>A0AAD3XS84_NEPGR</name>
<proteinExistence type="inferred from homology"/>
<dbReference type="InterPro" id="IPR016159">
    <property type="entry name" value="Cullin_repeat-like_dom_sf"/>
</dbReference>
<evidence type="ECO:0000256" key="1">
    <source>
        <dbReference type="ARBA" id="ARBA00006019"/>
    </source>
</evidence>
<dbReference type="InterPro" id="IPR045093">
    <property type="entry name" value="Cullin"/>
</dbReference>
<comment type="similarity">
    <text evidence="1">Belongs to the cullin family.</text>
</comment>
<dbReference type="PANTHER" id="PTHR11932">
    <property type="entry name" value="CULLIN"/>
    <property type="match status" value="1"/>
</dbReference>
<organism evidence="3 4">
    <name type="scientific">Nepenthes gracilis</name>
    <name type="common">Slender pitcher plant</name>
    <dbReference type="NCBI Taxonomy" id="150966"/>
    <lineage>
        <taxon>Eukaryota</taxon>
        <taxon>Viridiplantae</taxon>
        <taxon>Streptophyta</taxon>
        <taxon>Embryophyta</taxon>
        <taxon>Tracheophyta</taxon>
        <taxon>Spermatophyta</taxon>
        <taxon>Magnoliopsida</taxon>
        <taxon>eudicotyledons</taxon>
        <taxon>Gunneridae</taxon>
        <taxon>Pentapetalae</taxon>
        <taxon>Caryophyllales</taxon>
        <taxon>Nepenthaceae</taxon>
        <taxon>Nepenthes</taxon>
    </lineage>
</organism>
<dbReference type="SUPFAM" id="SSF74788">
    <property type="entry name" value="Cullin repeat-like"/>
    <property type="match status" value="1"/>
</dbReference>
<gene>
    <name evidence="3" type="ORF">Nepgr_017154</name>
</gene>
<reference evidence="3" key="1">
    <citation type="submission" date="2023-05" db="EMBL/GenBank/DDBJ databases">
        <title>Nepenthes gracilis genome sequencing.</title>
        <authorList>
            <person name="Fukushima K."/>
        </authorList>
    </citation>
    <scope>NUCLEOTIDE SEQUENCE</scope>
    <source>
        <strain evidence="3">SING2019-196</strain>
    </source>
</reference>
<feature type="domain" description="Cullin N-terminal" evidence="2">
    <location>
        <begin position="1"/>
        <end position="96"/>
    </location>
</feature>
<protein>
    <recommendedName>
        <fullName evidence="2">Cullin N-terminal domain-containing protein</fullName>
    </recommendedName>
</protein>
<keyword evidence="4" id="KW-1185">Reference proteome</keyword>
<dbReference type="Gene3D" id="1.20.1310.10">
    <property type="entry name" value="Cullin Repeats"/>
    <property type="match status" value="1"/>
</dbReference>
<dbReference type="Proteomes" id="UP001279734">
    <property type="component" value="Unassembled WGS sequence"/>
</dbReference>
<dbReference type="AlphaFoldDB" id="A0AAD3XS84"/>
<comment type="caution">
    <text evidence="3">The sequence shown here is derived from an EMBL/GenBank/DDBJ whole genome shotgun (WGS) entry which is preliminary data.</text>
</comment>
<dbReference type="GO" id="GO:0031625">
    <property type="term" value="F:ubiquitin protein ligase binding"/>
    <property type="evidence" value="ECO:0007669"/>
    <property type="project" value="InterPro"/>
</dbReference>
<evidence type="ECO:0000313" key="4">
    <source>
        <dbReference type="Proteomes" id="UP001279734"/>
    </source>
</evidence>
<accession>A0AAD3XS84</accession>
<evidence type="ECO:0000313" key="3">
    <source>
        <dbReference type="EMBL" id="GMH15313.1"/>
    </source>
</evidence>
<dbReference type="Pfam" id="PF00888">
    <property type="entry name" value="Cullin"/>
    <property type="match status" value="1"/>
</dbReference>
<dbReference type="EMBL" id="BSYO01000015">
    <property type="protein sequence ID" value="GMH15313.1"/>
    <property type="molecule type" value="Genomic_DNA"/>
</dbReference>
<dbReference type="GO" id="GO:0006511">
    <property type="term" value="P:ubiquitin-dependent protein catabolic process"/>
    <property type="evidence" value="ECO:0007669"/>
    <property type="project" value="InterPro"/>
</dbReference>
<dbReference type="InterPro" id="IPR001373">
    <property type="entry name" value="Cullin_N"/>
</dbReference>